<evidence type="ECO:0000256" key="1">
    <source>
        <dbReference type="SAM" id="MobiDB-lite"/>
    </source>
</evidence>
<reference evidence="2" key="2">
    <citation type="journal article" date="2015" name="Data Brief">
        <title>Shoot transcriptome of the giant reed, Arundo donax.</title>
        <authorList>
            <person name="Barrero R.A."/>
            <person name="Guerrero F.D."/>
            <person name="Moolhuijzen P."/>
            <person name="Goolsby J.A."/>
            <person name="Tidwell J."/>
            <person name="Bellgard S.E."/>
            <person name="Bellgard M.I."/>
        </authorList>
    </citation>
    <scope>NUCLEOTIDE SEQUENCE</scope>
    <source>
        <tissue evidence="2">Shoot tissue taken approximately 20 cm above the soil surface</tissue>
    </source>
</reference>
<dbReference type="AlphaFoldDB" id="A0A0A9E1L2"/>
<feature type="region of interest" description="Disordered" evidence="1">
    <location>
        <begin position="123"/>
        <end position="144"/>
    </location>
</feature>
<feature type="compositionally biased region" description="Basic and acidic residues" evidence="1">
    <location>
        <begin position="127"/>
        <end position="136"/>
    </location>
</feature>
<organism evidence="2">
    <name type="scientific">Arundo donax</name>
    <name type="common">Giant reed</name>
    <name type="synonym">Donax arundinaceus</name>
    <dbReference type="NCBI Taxonomy" id="35708"/>
    <lineage>
        <taxon>Eukaryota</taxon>
        <taxon>Viridiplantae</taxon>
        <taxon>Streptophyta</taxon>
        <taxon>Embryophyta</taxon>
        <taxon>Tracheophyta</taxon>
        <taxon>Spermatophyta</taxon>
        <taxon>Magnoliopsida</taxon>
        <taxon>Liliopsida</taxon>
        <taxon>Poales</taxon>
        <taxon>Poaceae</taxon>
        <taxon>PACMAD clade</taxon>
        <taxon>Arundinoideae</taxon>
        <taxon>Arundineae</taxon>
        <taxon>Arundo</taxon>
    </lineage>
</organism>
<dbReference type="EMBL" id="GBRH01203969">
    <property type="protein sequence ID" value="JAD93926.1"/>
    <property type="molecule type" value="Transcribed_RNA"/>
</dbReference>
<evidence type="ECO:0000313" key="2">
    <source>
        <dbReference type="EMBL" id="JAD93926.1"/>
    </source>
</evidence>
<proteinExistence type="predicted"/>
<name>A0A0A9E1L2_ARUDO</name>
<protein>
    <submittedName>
        <fullName evidence="2">Uncharacterized protein</fullName>
    </submittedName>
</protein>
<accession>A0A0A9E1L2</accession>
<sequence>MQTIGNYLRIRVGEHKCLERSREVSIKAGSGRYVIQLRSTNSCDHPDVGARVLEPSGERRDEVLDQVGDTEGAEAAEREAADGGVLVAAIALEEVDGEECEVRVCARVGADVEVAHLLGDDVGGGGAEHHLPERGRHVNAGCHA</sequence>
<reference evidence="2" key="1">
    <citation type="submission" date="2014-09" db="EMBL/GenBank/DDBJ databases">
        <authorList>
            <person name="Magalhaes I.L.F."/>
            <person name="Oliveira U."/>
            <person name="Santos F.R."/>
            <person name="Vidigal T.H.D.A."/>
            <person name="Brescovit A.D."/>
            <person name="Santos A.J."/>
        </authorList>
    </citation>
    <scope>NUCLEOTIDE SEQUENCE</scope>
    <source>
        <tissue evidence="2">Shoot tissue taken approximately 20 cm above the soil surface</tissue>
    </source>
</reference>